<dbReference type="EMBL" id="BAAAUD010000007">
    <property type="protein sequence ID" value="GAA2923474.1"/>
    <property type="molecule type" value="Genomic_DNA"/>
</dbReference>
<organism evidence="1 2">
    <name type="scientific">Streptomyces enissocaesilis</name>
    <dbReference type="NCBI Taxonomy" id="332589"/>
    <lineage>
        <taxon>Bacteria</taxon>
        <taxon>Bacillati</taxon>
        <taxon>Actinomycetota</taxon>
        <taxon>Actinomycetes</taxon>
        <taxon>Kitasatosporales</taxon>
        <taxon>Streptomycetaceae</taxon>
        <taxon>Streptomyces</taxon>
        <taxon>Streptomyces rochei group</taxon>
    </lineage>
</organism>
<dbReference type="Proteomes" id="UP001500403">
    <property type="component" value="Unassembled WGS sequence"/>
</dbReference>
<comment type="caution">
    <text evidence="1">The sequence shown here is derived from an EMBL/GenBank/DDBJ whole genome shotgun (WGS) entry which is preliminary data.</text>
</comment>
<reference evidence="2" key="1">
    <citation type="journal article" date="2019" name="Int. J. Syst. Evol. Microbiol.">
        <title>The Global Catalogue of Microorganisms (GCM) 10K type strain sequencing project: providing services to taxonomists for standard genome sequencing and annotation.</title>
        <authorList>
            <consortium name="The Broad Institute Genomics Platform"/>
            <consortium name="The Broad Institute Genome Sequencing Center for Infectious Disease"/>
            <person name="Wu L."/>
            <person name="Ma J."/>
        </authorList>
    </citation>
    <scope>NUCLEOTIDE SEQUENCE [LARGE SCALE GENOMIC DNA]</scope>
    <source>
        <strain evidence="2">JCM 9088</strain>
    </source>
</reference>
<evidence type="ECO:0008006" key="3">
    <source>
        <dbReference type="Google" id="ProtNLM"/>
    </source>
</evidence>
<evidence type="ECO:0000313" key="1">
    <source>
        <dbReference type="EMBL" id="GAA2923474.1"/>
    </source>
</evidence>
<accession>A0ABP6J6I8</accession>
<proteinExistence type="predicted"/>
<protein>
    <recommendedName>
        <fullName evidence="3">TetR family transcriptional regulator</fullName>
    </recommendedName>
</protein>
<sequence length="115" mass="12338">MTMAEPLAAWPAGAGRRRNDRRQAGLLLLALAFDPEVAQQGVGDRRSYSCQLAADAVPTAAIRRPGPAPQREAAVVLLTDLLTAAERHAVSLTDFDHTVDLAGRCLDVIVSKHTR</sequence>
<evidence type="ECO:0000313" key="2">
    <source>
        <dbReference type="Proteomes" id="UP001500403"/>
    </source>
</evidence>
<name>A0ABP6J6I8_9ACTN</name>
<keyword evidence="2" id="KW-1185">Reference proteome</keyword>
<gene>
    <name evidence="1" type="ORF">GCM10010446_04590</name>
</gene>